<sequence>MGLGGTQEEARGGAAEPAAGAWWPGALQAHRGFRSFIEWVTGEDRLGLCTVRPVCPIASAEGTAKYQELKANAEYLHIETGSPIPTDEQLMFEATGCSNKGHVYGFGSQSASITAKHRGGSNSLSSVPSLSSAVAHEAYIKRERRLWDTCNKHRTSSPAS</sequence>
<dbReference type="EMBL" id="CM044707">
    <property type="protein sequence ID" value="KAI5652432.1"/>
    <property type="molecule type" value="Genomic_DNA"/>
</dbReference>
<proteinExistence type="predicted"/>
<evidence type="ECO:0000313" key="2">
    <source>
        <dbReference type="Proteomes" id="UP001060085"/>
    </source>
</evidence>
<accession>A0ACB9ZW85</accession>
<protein>
    <submittedName>
        <fullName evidence="1">Uncharacterized protein</fullName>
    </submittedName>
</protein>
<reference evidence="2" key="1">
    <citation type="journal article" date="2023" name="Nat. Plants">
        <title>Single-cell RNA sequencing provides a high-resolution roadmap for understanding the multicellular compartmentation of specialized metabolism.</title>
        <authorList>
            <person name="Sun S."/>
            <person name="Shen X."/>
            <person name="Li Y."/>
            <person name="Li Y."/>
            <person name="Wang S."/>
            <person name="Li R."/>
            <person name="Zhang H."/>
            <person name="Shen G."/>
            <person name="Guo B."/>
            <person name="Wei J."/>
            <person name="Xu J."/>
            <person name="St-Pierre B."/>
            <person name="Chen S."/>
            <person name="Sun C."/>
        </authorList>
    </citation>
    <scope>NUCLEOTIDE SEQUENCE [LARGE SCALE GENOMIC DNA]</scope>
</reference>
<name>A0ACB9ZW85_CATRO</name>
<gene>
    <name evidence="1" type="ORF">M9H77_29619</name>
</gene>
<keyword evidence="2" id="KW-1185">Reference proteome</keyword>
<evidence type="ECO:0000313" key="1">
    <source>
        <dbReference type="EMBL" id="KAI5652432.1"/>
    </source>
</evidence>
<organism evidence="1 2">
    <name type="scientific">Catharanthus roseus</name>
    <name type="common">Madagascar periwinkle</name>
    <name type="synonym">Vinca rosea</name>
    <dbReference type="NCBI Taxonomy" id="4058"/>
    <lineage>
        <taxon>Eukaryota</taxon>
        <taxon>Viridiplantae</taxon>
        <taxon>Streptophyta</taxon>
        <taxon>Embryophyta</taxon>
        <taxon>Tracheophyta</taxon>
        <taxon>Spermatophyta</taxon>
        <taxon>Magnoliopsida</taxon>
        <taxon>eudicotyledons</taxon>
        <taxon>Gunneridae</taxon>
        <taxon>Pentapetalae</taxon>
        <taxon>asterids</taxon>
        <taxon>lamiids</taxon>
        <taxon>Gentianales</taxon>
        <taxon>Apocynaceae</taxon>
        <taxon>Rauvolfioideae</taxon>
        <taxon>Vinceae</taxon>
        <taxon>Catharanthinae</taxon>
        <taxon>Catharanthus</taxon>
    </lineage>
</organism>
<comment type="caution">
    <text evidence="1">The sequence shown here is derived from an EMBL/GenBank/DDBJ whole genome shotgun (WGS) entry which is preliminary data.</text>
</comment>
<dbReference type="Proteomes" id="UP001060085">
    <property type="component" value="Linkage Group LG07"/>
</dbReference>